<keyword evidence="1" id="KW-1133">Transmembrane helix</keyword>
<comment type="caution">
    <text evidence="2">The sequence shown here is derived from an EMBL/GenBank/DDBJ whole genome shotgun (WGS) entry which is preliminary data.</text>
</comment>
<name>A0ABW4UX64_9BACL</name>
<keyword evidence="1" id="KW-0812">Transmembrane</keyword>
<keyword evidence="3" id="KW-1185">Reference proteome</keyword>
<feature type="transmembrane region" description="Helical" evidence="1">
    <location>
        <begin position="21"/>
        <end position="45"/>
    </location>
</feature>
<dbReference type="Proteomes" id="UP001597403">
    <property type="component" value="Unassembled WGS sequence"/>
</dbReference>
<evidence type="ECO:0000313" key="2">
    <source>
        <dbReference type="EMBL" id="MFD1990724.1"/>
    </source>
</evidence>
<evidence type="ECO:0008006" key="4">
    <source>
        <dbReference type="Google" id="ProtNLM"/>
    </source>
</evidence>
<accession>A0ABW4UX64</accession>
<protein>
    <recommendedName>
        <fullName evidence="4">DUF642 domain-containing protein</fullName>
    </recommendedName>
</protein>
<evidence type="ECO:0000256" key="1">
    <source>
        <dbReference type="SAM" id="Phobius"/>
    </source>
</evidence>
<sequence>MEKSKSTSSSDVRKKWDKHKKVRVITIAALALIVVLVVVPIVTYYNIESHSTQAISNSDNNVVNNTILAPVDPLPFVLISKVGRVERVGSSFFKRESGIPAMLKKDDPKNPPQSTQTVLVERLSGTQMSKPFTVDKGYHYAKIWVQNKGKQRIAVSISKDSPTGALVTERVVTIAGGTNWSIYTTKPWESATYYVNFVSNGSPIKGVAVARVGARLAELNS</sequence>
<dbReference type="EMBL" id="JBHUGF010000010">
    <property type="protein sequence ID" value="MFD1990724.1"/>
    <property type="molecule type" value="Genomic_DNA"/>
</dbReference>
<proteinExistence type="predicted"/>
<organism evidence="2 3">
    <name type="scientific">Paenibacillus nicotianae</name>
    <dbReference type="NCBI Taxonomy" id="1526551"/>
    <lineage>
        <taxon>Bacteria</taxon>
        <taxon>Bacillati</taxon>
        <taxon>Bacillota</taxon>
        <taxon>Bacilli</taxon>
        <taxon>Bacillales</taxon>
        <taxon>Paenibacillaceae</taxon>
        <taxon>Paenibacillus</taxon>
    </lineage>
</organism>
<evidence type="ECO:0000313" key="3">
    <source>
        <dbReference type="Proteomes" id="UP001597403"/>
    </source>
</evidence>
<gene>
    <name evidence="2" type="ORF">ACFSGI_12200</name>
</gene>
<reference evidence="3" key="1">
    <citation type="journal article" date="2019" name="Int. J. Syst. Evol. Microbiol.">
        <title>The Global Catalogue of Microorganisms (GCM) 10K type strain sequencing project: providing services to taxonomists for standard genome sequencing and annotation.</title>
        <authorList>
            <consortium name="The Broad Institute Genomics Platform"/>
            <consortium name="The Broad Institute Genome Sequencing Center for Infectious Disease"/>
            <person name="Wu L."/>
            <person name="Ma J."/>
        </authorList>
    </citation>
    <scope>NUCLEOTIDE SEQUENCE [LARGE SCALE GENOMIC DNA]</scope>
    <source>
        <strain evidence="3">CGMCC 1.15067</strain>
    </source>
</reference>
<keyword evidence="1" id="KW-0472">Membrane</keyword>
<dbReference type="RefSeq" id="WP_204824404.1">
    <property type="nucleotide sequence ID" value="NZ_JBHUGF010000010.1"/>
</dbReference>